<protein>
    <submittedName>
        <fullName evidence="2">Helix-turn-helix domain-containing protein</fullName>
    </submittedName>
</protein>
<evidence type="ECO:0000313" key="3">
    <source>
        <dbReference type="Proteomes" id="UP000621560"/>
    </source>
</evidence>
<dbReference type="InterPro" id="IPR009057">
    <property type="entry name" value="Homeodomain-like_sf"/>
</dbReference>
<proteinExistence type="predicted"/>
<dbReference type="AlphaFoldDB" id="A0A927BX32"/>
<dbReference type="Proteomes" id="UP000621560">
    <property type="component" value="Unassembled WGS sequence"/>
</dbReference>
<comment type="caution">
    <text evidence="2">The sequence shown here is derived from an EMBL/GenBank/DDBJ whole genome shotgun (WGS) entry which is preliminary data.</text>
</comment>
<sequence>MLSMPWKEQLEQVLNCPLRTARISVVAWHEAAREEQAAQVRPTGRIELADGRTWYAIAADSRSVDVLEVPAERLTMKEQRLLEWTIQQLSVEREAVPEAEPHLEELGQWVQEQLDAGIHQPDMPERLTAGGRLFSDMIPFLLMSEQATSLSLYGELEKLLSSFFEEEVMLIPLKEQEWLILGPTALLSDADQEERTDGPEETQEELLASMCSGLHGMLASEWVGECHLAVAEPMTPAKSIVETVGLLRETIYLGRRFYVGDNIHLPWRLHLERLLGSVPEAQRARFMNQILSQSDVLLEQEFLTTLETFFSLDCNVSETAKKLYIHRNTLLYRLDKLKQETGLDVRVFSDAVLVKILLLLYKVTKRM</sequence>
<dbReference type="InterPro" id="IPR051448">
    <property type="entry name" value="CdaR-like_regulators"/>
</dbReference>
<gene>
    <name evidence="2" type="ORF">IDH44_19965</name>
</gene>
<evidence type="ECO:0000259" key="1">
    <source>
        <dbReference type="Pfam" id="PF13556"/>
    </source>
</evidence>
<feature type="domain" description="PucR C-terminal helix-turn-helix" evidence="1">
    <location>
        <begin position="303"/>
        <end position="358"/>
    </location>
</feature>
<dbReference type="SUPFAM" id="SSF46689">
    <property type="entry name" value="Homeodomain-like"/>
    <property type="match status" value="1"/>
</dbReference>
<name>A0A927BX32_9BACL</name>
<organism evidence="2 3">
    <name type="scientific">Paenibacillus sabuli</name>
    <dbReference type="NCBI Taxonomy" id="2772509"/>
    <lineage>
        <taxon>Bacteria</taxon>
        <taxon>Bacillati</taxon>
        <taxon>Bacillota</taxon>
        <taxon>Bacilli</taxon>
        <taxon>Bacillales</taxon>
        <taxon>Paenibacillaceae</taxon>
        <taxon>Paenibacillus</taxon>
    </lineage>
</organism>
<dbReference type="EMBL" id="JACXIZ010000039">
    <property type="protein sequence ID" value="MBD2847476.1"/>
    <property type="molecule type" value="Genomic_DNA"/>
</dbReference>
<dbReference type="PANTHER" id="PTHR33744:SF15">
    <property type="entry name" value="CARBOHYDRATE DIACID REGULATOR"/>
    <property type="match status" value="1"/>
</dbReference>
<dbReference type="InterPro" id="IPR042070">
    <property type="entry name" value="PucR_C-HTH_sf"/>
</dbReference>
<accession>A0A927BX32</accession>
<dbReference type="RefSeq" id="WP_190920586.1">
    <property type="nucleotide sequence ID" value="NZ_JACXIZ010000039.1"/>
</dbReference>
<dbReference type="InterPro" id="IPR025736">
    <property type="entry name" value="PucR_C-HTH_dom"/>
</dbReference>
<dbReference type="PANTHER" id="PTHR33744">
    <property type="entry name" value="CARBOHYDRATE DIACID REGULATOR"/>
    <property type="match status" value="1"/>
</dbReference>
<reference evidence="2" key="1">
    <citation type="submission" date="2020-09" db="EMBL/GenBank/DDBJ databases">
        <title>A novel bacterium of genus Paenibacillus, isolated from South China Sea.</title>
        <authorList>
            <person name="Huang H."/>
            <person name="Mo K."/>
            <person name="Hu Y."/>
        </authorList>
    </citation>
    <scope>NUCLEOTIDE SEQUENCE</scope>
    <source>
        <strain evidence="2">IB182496</strain>
    </source>
</reference>
<evidence type="ECO:0000313" key="2">
    <source>
        <dbReference type="EMBL" id="MBD2847476.1"/>
    </source>
</evidence>
<dbReference type="Pfam" id="PF13556">
    <property type="entry name" value="HTH_30"/>
    <property type="match status" value="1"/>
</dbReference>
<dbReference type="Gene3D" id="1.10.10.2840">
    <property type="entry name" value="PucR C-terminal helix-turn-helix domain"/>
    <property type="match status" value="1"/>
</dbReference>
<keyword evidence="3" id="KW-1185">Reference proteome</keyword>